<dbReference type="GO" id="GO:0016887">
    <property type="term" value="F:ATP hydrolysis activity"/>
    <property type="evidence" value="ECO:0007669"/>
    <property type="project" value="InterPro"/>
</dbReference>
<evidence type="ECO:0000259" key="5">
    <source>
        <dbReference type="PROSITE" id="PS50893"/>
    </source>
</evidence>
<dbReference type="AlphaFoldDB" id="A0A178HX84"/>
<feature type="domain" description="ABC transporter" evidence="5">
    <location>
        <begin position="3"/>
        <end position="238"/>
    </location>
</feature>
<sequence length="267" mass="28361">MSLEVANLSLRKAGKTILSDIGFTAPRGQVTGLIGPNGAGKSTLLAALLGFTPSSGHVRFEDQDLMAMTRRDRARLAAFVEQSANTEERLSVRDVVALGRIPFQSALASANGAEDQAVIAAALAETGMTAFTARRFDTLSGGEQQRVHIARALAQTPHLLLLDEPTSHLDISAQLQLLALLRRKAMAGTTVLLALHDLDLAARFCDHLVVLKAGTLAAEGAPALVLDPALLHHVYGVRARLLHDAFAGHSVIVYDEAIPEALPHNPD</sequence>
<dbReference type="InterPro" id="IPR003593">
    <property type="entry name" value="AAA+_ATPase"/>
</dbReference>
<dbReference type="Gene3D" id="3.40.50.300">
    <property type="entry name" value="P-loop containing nucleotide triphosphate hydrolases"/>
    <property type="match status" value="1"/>
</dbReference>
<evidence type="ECO:0000313" key="7">
    <source>
        <dbReference type="Proteomes" id="UP000078389"/>
    </source>
</evidence>
<dbReference type="Pfam" id="PF00005">
    <property type="entry name" value="ABC_tran"/>
    <property type="match status" value="1"/>
</dbReference>
<evidence type="ECO:0000256" key="4">
    <source>
        <dbReference type="ARBA" id="ARBA00022840"/>
    </source>
</evidence>
<keyword evidence="3" id="KW-0547">Nucleotide-binding</keyword>
<proteinExistence type="inferred from homology"/>
<keyword evidence="2" id="KW-0813">Transport</keyword>
<comment type="similarity">
    <text evidence="1">Belongs to the ABC transporter superfamily.</text>
</comment>
<organism evidence="6 7">
    <name type="scientific">Devosia elaeis</name>
    <dbReference type="NCBI Taxonomy" id="1770058"/>
    <lineage>
        <taxon>Bacteria</taxon>
        <taxon>Pseudomonadati</taxon>
        <taxon>Pseudomonadota</taxon>
        <taxon>Alphaproteobacteria</taxon>
        <taxon>Hyphomicrobiales</taxon>
        <taxon>Devosiaceae</taxon>
        <taxon>Devosia</taxon>
    </lineage>
</organism>
<dbReference type="PANTHER" id="PTHR42794">
    <property type="entry name" value="HEMIN IMPORT ATP-BINDING PROTEIN HMUV"/>
    <property type="match status" value="1"/>
</dbReference>
<evidence type="ECO:0000256" key="3">
    <source>
        <dbReference type="ARBA" id="ARBA00022741"/>
    </source>
</evidence>
<dbReference type="CDD" id="cd03214">
    <property type="entry name" value="ABC_Iron-Siderophores_B12_Hemin"/>
    <property type="match status" value="1"/>
</dbReference>
<keyword evidence="4 6" id="KW-0067">ATP-binding</keyword>
<dbReference type="PROSITE" id="PS50893">
    <property type="entry name" value="ABC_TRANSPORTER_2"/>
    <property type="match status" value="1"/>
</dbReference>
<keyword evidence="7" id="KW-1185">Reference proteome</keyword>
<dbReference type="PANTHER" id="PTHR42794:SF2">
    <property type="entry name" value="ABC TRANSPORTER ATP-BINDING PROTEIN"/>
    <property type="match status" value="1"/>
</dbReference>
<name>A0A178HX84_9HYPH</name>
<protein>
    <submittedName>
        <fullName evidence="6">Iron ABC transporter ATP-binding protein</fullName>
    </submittedName>
</protein>
<evidence type="ECO:0000256" key="1">
    <source>
        <dbReference type="ARBA" id="ARBA00005417"/>
    </source>
</evidence>
<comment type="caution">
    <text evidence="6">The sequence shown here is derived from an EMBL/GenBank/DDBJ whole genome shotgun (WGS) entry which is preliminary data.</text>
</comment>
<reference evidence="6 7" key="1">
    <citation type="submission" date="2016-03" db="EMBL/GenBank/DDBJ databases">
        <title>Genome sequencing of Devosia sp. S37.</title>
        <authorList>
            <person name="Mohd Nor M."/>
        </authorList>
    </citation>
    <scope>NUCLEOTIDE SEQUENCE [LARGE SCALE GENOMIC DNA]</scope>
    <source>
        <strain evidence="6 7">S37</strain>
    </source>
</reference>
<dbReference type="RefSeq" id="WP_067455974.1">
    <property type="nucleotide sequence ID" value="NZ_LVVY01000086.1"/>
</dbReference>
<evidence type="ECO:0000313" key="6">
    <source>
        <dbReference type="EMBL" id="OAM77060.1"/>
    </source>
</evidence>
<dbReference type="EMBL" id="LVVY01000086">
    <property type="protein sequence ID" value="OAM77060.1"/>
    <property type="molecule type" value="Genomic_DNA"/>
</dbReference>
<gene>
    <name evidence="6" type="ORF">A3840_10480</name>
</gene>
<dbReference type="InterPro" id="IPR003439">
    <property type="entry name" value="ABC_transporter-like_ATP-bd"/>
</dbReference>
<dbReference type="SMART" id="SM00382">
    <property type="entry name" value="AAA"/>
    <property type="match status" value="1"/>
</dbReference>
<dbReference type="SUPFAM" id="SSF52540">
    <property type="entry name" value="P-loop containing nucleoside triphosphate hydrolases"/>
    <property type="match status" value="1"/>
</dbReference>
<dbReference type="Proteomes" id="UP000078389">
    <property type="component" value="Unassembled WGS sequence"/>
</dbReference>
<dbReference type="InterPro" id="IPR027417">
    <property type="entry name" value="P-loop_NTPase"/>
</dbReference>
<accession>A0A178HX84</accession>
<dbReference type="STRING" id="1770058.A3840_10480"/>
<dbReference type="OrthoDB" id="9805601at2"/>
<dbReference type="GO" id="GO:0005524">
    <property type="term" value="F:ATP binding"/>
    <property type="evidence" value="ECO:0007669"/>
    <property type="project" value="UniProtKB-KW"/>
</dbReference>
<evidence type="ECO:0000256" key="2">
    <source>
        <dbReference type="ARBA" id="ARBA00022448"/>
    </source>
</evidence>
<dbReference type="FunFam" id="3.40.50.300:FF:000134">
    <property type="entry name" value="Iron-enterobactin ABC transporter ATP-binding protein"/>
    <property type="match status" value="1"/>
</dbReference>